<accession>A0A9X5N9H9</accession>
<dbReference type="Proteomes" id="UP000175994">
    <property type="component" value="Unassembled WGS sequence"/>
</dbReference>
<evidence type="ECO:0000313" key="2">
    <source>
        <dbReference type="Proteomes" id="UP000175994"/>
    </source>
</evidence>
<sequence length="57" mass="6701">MIKGELTLIQREDGGVQYRDDMTRFWCACGEPASHYFPDKKGHWEFECDECAEVENE</sequence>
<organism evidence="1 2">
    <name type="scientific">Bacillus thuringiensis</name>
    <dbReference type="NCBI Taxonomy" id="1428"/>
    <lineage>
        <taxon>Bacteria</taxon>
        <taxon>Bacillati</taxon>
        <taxon>Bacillota</taxon>
        <taxon>Bacilli</taxon>
        <taxon>Bacillales</taxon>
        <taxon>Bacillaceae</taxon>
        <taxon>Bacillus</taxon>
        <taxon>Bacillus cereus group</taxon>
    </lineage>
</organism>
<dbReference type="RefSeq" id="WP_171902998.1">
    <property type="nucleotide sequence ID" value="NZ_LXLI01000017.1"/>
</dbReference>
<evidence type="ECO:0000313" key="1">
    <source>
        <dbReference type="EMBL" id="OFC94626.1"/>
    </source>
</evidence>
<protein>
    <submittedName>
        <fullName evidence="1">Uncharacterized protein</fullName>
    </submittedName>
</protein>
<proteinExistence type="predicted"/>
<name>A0A9X5N9H9_BACTU</name>
<dbReference type="AlphaFoldDB" id="A0A9X5N9H9"/>
<reference evidence="1 2" key="1">
    <citation type="submission" date="2016-04" db="EMBL/GenBank/DDBJ databases">
        <title>Bacillus thuringiensis and Bacillus weihenstephanensis as novel biocontrol agents of wilt causing Verticillium species.</title>
        <authorList>
            <person name="Hollensteiner J."/>
            <person name="Wemheuer F."/>
            <person name="Harting R."/>
            <person name="Kolarzyk A."/>
            <person name="Diaz-Valerio S."/>
            <person name="Poehlein A."/>
            <person name="Brzuszkiewicz E."/>
            <person name="Nesemann K."/>
            <person name="Braus-Stromeyer S."/>
            <person name="Braus G."/>
            <person name="Daniel R."/>
            <person name="Liesegang H."/>
        </authorList>
    </citation>
    <scope>NUCLEOTIDE SEQUENCE [LARGE SCALE GENOMIC DNA]</scope>
    <source>
        <strain evidence="1 2">GOE4</strain>
    </source>
</reference>
<dbReference type="EMBL" id="LXLI01000017">
    <property type="protein sequence ID" value="OFC94626.1"/>
    <property type="molecule type" value="Genomic_DNA"/>
</dbReference>
<gene>
    <name evidence="1" type="ORF">BTGOE4_10160</name>
</gene>
<comment type="caution">
    <text evidence="1">The sequence shown here is derived from an EMBL/GenBank/DDBJ whole genome shotgun (WGS) entry which is preliminary data.</text>
</comment>